<keyword evidence="13" id="KW-1015">Disulfide bond</keyword>
<protein>
    <recommendedName>
        <fullName evidence="11">Calreticulin</fullName>
    </recommendedName>
</protein>
<feature type="binding site" evidence="12">
    <location>
        <position position="326"/>
    </location>
    <ligand>
        <name>an alpha-D-glucoside</name>
        <dbReference type="ChEBI" id="CHEBI:22390"/>
    </ligand>
</feature>
<feature type="compositionally biased region" description="Acidic residues" evidence="15">
    <location>
        <begin position="242"/>
        <end position="268"/>
    </location>
</feature>
<dbReference type="GO" id="GO:0036503">
    <property type="term" value="P:ERAD pathway"/>
    <property type="evidence" value="ECO:0007669"/>
    <property type="project" value="TreeGrafter"/>
</dbReference>
<keyword evidence="10 11" id="KW-0143">Chaperone</keyword>
<organism evidence="16 17">
    <name type="scientific">Cylindrotheca closterium</name>
    <dbReference type="NCBI Taxonomy" id="2856"/>
    <lineage>
        <taxon>Eukaryota</taxon>
        <taxon>Sar</taxon>
        <taxon>Stramenopiles</taxon>
        <taxon>Ochrophyta</taxon>
        <taxon>Bacillariophyta</taxon>
        <taxon>Bacillariophyceae</taxon>
        <taxon>Bacillariophycidae</taxon>
        <taxon>Bacillariales</taxon>
        <taxon>Bacillariaceae</taxon>
        <taxon>Cylindrotheca</taxon>
    </lineage>
</organism>
<feature type="compositionally biased region" description="Basic and acidic residues" evidence="15">
    <location>
        <begin position="227"/>
        <end position="241"/>
    </location>
</feature>
<feature type="binding site" evidence="12">
    <location>
        <position position="111"/>
    </location>
    <ligand>
        <name>an alpha-D-glucoside</name>
        <dbReference type="ChEBI" id="CHEBI:22390"/>
    </ligand>
</feature>
<evidence type="ECO:0000256" key="8">
    <source>
        <dbReference type="ARBA" id="ARBA00022833"/>
    </source>
</evidence>
<evidence type="ECO:0000313" key="16">
    <source>
        <dbReference type="EMBL" id="CAJ1930251.1"/>
    </source>
</evidence>
<dbReference type="PRINTS" id="PR00626">
    <property type="entry name" value="CALRETICULIN"/>
</dbReference>
<feature type="disulfide bond" evidence="13">
    <location>
        <begin position="107"/>
        <end position="141"/>
    </location>
</feature>
<dbReference type="PROSITE" id="PS00805">
    <property type="entry name" value="CALRETICULIN_REPEAT"/>
    <property type="match status" value="1"/>
</dbReference>
<dbReference type="Pfam" id="PF00262">
    <property type="entry name" value="Calreticulin"/>
    <property type="match status" value="2"/>
</dbReference>
<keyword evidence="3" id="KW-0479">Metal-binding</keyword>
<evidence type="ECO:0000256" key="7">
    <source>
        <dbReference type="ARBA" id="ARBA00022824"/>
    </source>
</evidence>
<name>A0AAD2CCZ8_9STRA</name>
<dbReference type="SUPFAM" id="SSF49899">
    <property type="entry name" value="Concanavalin A-like lectins/glucanases"/>
    <property type="match status" value="1"/>
</dbReference>
<keyword evidence="9" id="KW-0106">Calcium</keyword>
<dbReference type="PANTHER" id="PTHR11073:SF2">
    <property type="entry name" value="CALRETICULIN"/>
    <property type="match status" value="1"/>
</dbReference>
<comment type="subcellular location">
    <subcellularLocation>
        <location evidence="1 11">Endoplasmic reticulum lumen</location>
    </subcellularLocation>
</comment>
<accession>A0AAD2CCZ8</accession>
<evidence type="ECO:0000256" key="15">
    <source>
        <dbReference type="SAM" id="MobiDB-lite"/>
    </source>
</evidence>
<evidence type="ECO:0000256" key="3">
    <source>
        <dbReference type="ARBA" id="ARBA00022723"/>
    </source>
</evidence>
<evidence type="ECO:0000256" key="5">
    <source>
        <dbReference type="ARBA" id="ARBA00022734"/>
    </source>
</evidence>
<keyword evidence="4 14" id="KW-0732">Signal</keyword>
<comment type="caution">
    <text evidence="16">The sequence shown here is derived from an EMBL/GenBank/DDBJ whole genome shotgun (WGS) entry which is preliminary data.</text>
</comment>
<evidence type="ECO:0000256" key="13">
    <source>
        <dbReference type="PIRSR" id="PIRSR002356-3"/>
    </source>
</evidence>
<dbReference type="PROSITE" id="PS00804">
    <property type="entry name" value="CALRETICULIN_2"/>
    <property type="match status" value="1"/>
</dbReference>
<keyword evidence="5" id="KW-0430">Lectin</keyword>
<dbReference type="AlphaFoldDB" id="A0AAD2CCZ8"/>
<keyword evidence="6" id="KW-0677">Repeat</keyword>
<dbReference type="GO" id="GO:0006457">
    <property type="term" value="P:protein folding"/>
    <property type="evidence" value="ECO:0007669"/>
    <property type="project" value="InterPro"/>
</dbReference>
<evidence type="ECO:0000256" key="11">
    <source>
        <dbReference type="PIRNR" id="PIRNR002356"/>
    </source>
</evidence>
<evidence type="ECO:0000256" key="1">
    <source>
        <dbReference type="ARBA" id="ARBA00004319"/>
    </source>
</evidence>
<dbReference type="InterPro" id="IPR018124">
    <property type="entry name" value="Calret/calnex_CS"/>
</dbReference>
<evidence type="ECO:0000256" key="6">
    <source>
        <dbReference type="ARBA" id="ARBA00022737"/>
    </source>
</evidence>
<keyword evidence="17" id="KW-1185">Reference proteome</keyword>
<dbReference type="GO" id="GO:0005509">
    <property type="term" value="F:calcium ion binding"/>
    <property type="evidence" value="ECO:0007669"/>
    <property type="project" value="InterPro"/>
</dbReference>
<dbReference type="FunFam" id="2.60.120.200:FF:000018">
    <property type="entry name" value="Calreticulin 1b"/>
    <property type="match status" value="1"/>
</dbReference>
<dbReference type="InterPro" id="IPR009169">
    <property type="entry name" value="Calreticulin"/>
</dbReference>
<evidence type="ECO:0000256" key="14">
    <source>
        <dbReference type="RuleBase" id="RU362126"/>
    </source>
</evidence>
<feature type="region of interest" description="Disordered" evidence="15">
    <location>
        <begin position="218"/>
        <end position="280"/>
    </location>
</feature>
<feature type="binding site" evidence="12">
    <location>
        <position position="113"/>
    </location>
    <ligand>
        <name>an alpha-D-glucoside</name>
        <dbReference type="ChEBI" id="CHEBI:22390"/>
    </ligand>
</feature>
<dbReference type="SUPFAM" id="SSF63887">
    <property type="entry name" value="P-domain of calnexin/calreticulin"/>
    <property type="match status" value="1"/>
</dbReference>
<dbReference type="PROSITE" id="PS00803">
    <property type="entry name" value="CALRETICULIN_1"/>
    <property type="match status" value="1"/>
</dbReference>
<dbReference type="InterPro" id="IPR001580">
    <property type="entry name" value="Calret/calnex"/>
</dbReference>
<evidence type="ECO:0000256" key="12">
    <source>
        <dbReference type="PIRSR" id="PIRSR002356-1"/>
    </source>
</evidence>
<dbReference type="Gene3D" id="2.10.250.10">
    <property type="entry name" value="Calreticulin/calnexin, P domain"/>
    <property type="match status" value="1"/>
</dbReference>
<dbReference type="GO" id="GO:0005789">
    <property type="term" value="C:endoplasmic reticulum membrane"/>
    <property type="evidence" value="ECO:0007669"/>
    <property type="project" value="TreeGrafter"/>
</dbReference>
<dbReference type="GO" id="GO:0030246">
    <property type="term" value="F:carbohydrate binding"/>
    <property type="evidence" value="ECO:0007669"/>
    <property type="project" value="UniProtKB-KW"/>
</dbReference>
<evidence type="ECO:0000313" key="17">
    <source>
        <dbReference type="Proteomes" id="UP001295423"/>
    </source>
</evidence>
<reference evidence="16" key="1">
    <citation type="submission" date="2023-08" db="EMBL/GenBank/DDBJ databases">
        <authorList>
            <person name="Audoor S."/>
            <person name="Bilcke G."/>
        </authorList>
    </citation>
    <scope>NUCLEOTIDE SEQUENCE</scope>
</reference>
<dbReference type="InterPro" id="IPR013320">
    <property type="entry name" value="ConA-like_dom_sf"/>
</dbReference>
<sequence>MKFAFPAVLAATCAVPAVAEVFFKEQFNDDAWTTRWTESTKWKPKSEMGTWKHTAGQWYADESDKGIQTSEDARFYGISAKMDSTFTSGEKPLVIQYSVKHEQQLDCGGAYIKLLPGGDDFDTAKFGGETEYAVMFGPDICGSSNKRTHVILHYDKKSDNLLINREVSTETDDVTHLYTLIVNPDNTFQVLIDNKSVRKGSLDEEFDFLAEKEIKDPDASKPADWVDEAKMADPEDKKPDGWDDIPAEIPDPDAEKPDDWDDEDDGEWEPPMMDNPDYKGEWKPKMIDNPDYKGPWEHPMIPNPEYKYDDDMYKVCSKGCTHVGFELWQVKTGTLFDDIIVTDSVEEAEAFAQETFFKKKDGEKTMYDEHMASQEPEDAGDDDYMGDMGDMGDFDMGGMGDEF</sequence>
<dbReference type="GO" id="GO:0051082">
    <property type="term" value="F:unfolded protein binding"/>
    <property type="evidence" value="ECO:0007669"/>
    <property type="project" value="InterPro"/>
</dbReference>
<keyword evidence="8" id="KW-0862">Zinc</keyword>
<feature type="signal peptide" evidence="14">
    <location>
        <begin position="1"/>
        <end position="19"/>
    </location>
</feature>
<dbReference type="InterPro" id="IPR009033">
    <property type="entry name" value="Calreticulin/calnexin_P_dom_sf"/>
</dbReference>
<dbReference type="EMBL" id="CAKOGP040000113">
    <property type="protein sequence ID" value="CAJ1930251.1"/>
    <property type="molecule type" value="Genomic_DNA"/>
</dbReference>
<evidence type="ECO:0000256" key="10">
    <source>
        <dbReference type="ARBA" id="ARBA00023186"/>
    </source>
</evidence>
<dbReference type="Gene3D" id="2.60.120.200">
    <property type="match status" value="1"/>
</dbReference>
<dbReference type="FunFam" id="2.10.250.10:FF:000002">
    <property type="entry name" value="Calreticulin"/>
    <property type="match status" value="1"/>
</dbReference>
<feature type="binding site" evidence="12">
    <location>
        <position position="132"/>
    </location>
    <ligand>
        <name>an alpha-D-glucoside</name>
        <dbReference type="ChEBI" id="CHEBI:22390"/>
    </ligand>
</feature>
<feature type="chain" id="PRO_5041780989" description="Calreticulin" evidence="14">
    <location>
        <begin position="20"/>
        <end position="403"/>
    </location>
</feature>
<evidence type="ECO:0000256" key="9">
    <source>
        <dbReference type="ARBA" id="ARBA00022837"/>
    </source>
</evidence>
<dbReference type="GO" id="GO:0005788">
    <property type="term" value="C:endoplasmic reticulum lumen"/>
    <property type="evidence" value="ECO:0007669"/>
    <property type="project" value="UniProtKB-SubCell"/>
</dbReference>
<comment type="similarity">
    <text evidence="2 11 14">Belongs to the calreticulin family.</text>
</comment>
<evidence type="ECO:0000256" key="2">
    <source>
        <dbReference type="ARBA" id="ARBA00010983"/>
    </source>
</evidence>
<proteinExistence type="inferred from homology"/>
<dbReference type="PIRSF" id="PIRSF002356">
    <property type="entry name" value="Calreticulin"/>
    <property type="match status" value="1"/>
</dbReference>
<feature type="binding site" evidence="12">
    <location>
        <position position="139"/>
    </location>
    <ligand>
        <name>an alpha-D-glucoside</name>
        <dbReference type="ChEBI" id="CHEBI:22390"/>
    </ligand>
</feature>
<dbReference type="Proteomes" id="UP001295423">
    <property type="component" value="Unassembled WGS sequence"/>
</dbReference>
<keyword evidence="7 11" id="KW-0256">Endoplasmic reticulum</keyword>
<gene>
    <name evidence="16" type="ORF">CYCCA115_LOCUS1878</name>
</gene>
<dbReference type="PANTHER" id="PTHR11073">
    <property type="entry name" value="CALRETICULIN AND CALNEXIN"/>
    <property type="match status" value="1"/>
</dbReference>
<evidence type="ECO:0000256" key="4">
    <source>
        <dbReference type="ARBA" id="ARBA00022729"/>
    </source>
</evidence>